<dbReference type="Xenbase" id="XB-GENE-29097011">
    <property type="gene designation" value="LOC116411078"/>
</dbReference>
<dbReference type="PRINTS" id="PR00853">
    <property type="entry name" value="XPGRADSUPER"/>
</dbReference>
<dbReference type="InterPro" id="IPR006085">
    <property type="entry name" value="XPG_DNA_repair_N"/>
</dbReference>
<organism evidence="3">
    <name type="scientific">Xenopus tropicalis</name>
    <name type="common">Western clawed frog</name>
    <name type="synonym">Silurana tropicalis</name>
    <dbReference type="NCBI Taxonomy" id="8364"/>
    <lineage>
        <taxon>Eukaryota</taxon>
        <taxon>Metazoa</taxon>
        <taxon>Chordata</taxon>
        <taxon>Craniata</taxon>
        <taxon>Vertebrata</taxon>
        <taxon>Euteleostomi</taxon>
        <taxon>Amphibia</taxon>
        <taxon>Batrachia</taxon>
        <taxon>Anura</taxon>
        <taxon>Pipoidea</taxon>
        <taxon>Pipidae</taxon>
        <taxon>Xenopodinae</taxon>
        <taxon>Xenopus</taxon>
        <taxon>Silurana</taxon>
    </lineage>
</organism>
<dbReference type="FunFam" id="3.40.50.1010:FF:000024">
    <property type="entry name" value="flap endonuclease GEN homolog 1"/>
    <property type="match status" value="1"/>
</dbReference>
<name>A0A7D9NKD9_XENTR</name>
<sequence>MGVTDLWSILGPVKKHVPLESLAGKTLAVDLSIWVCEAQMVKQMIGVVHKPHLRNLFFCISSLNLLGVKLVFVSEGEAPKIKAETMSKRNEMRYGPSASAAPPKAGRSYFKSVLKECLLMLECLGIPWVQAAGEAEAMCAYLNAHGYVDGCITNDGDVFLYGAQTVYRNFTMNVKHCKDKNQEWKPLL</sequence>
<evidence type="ECO:0000313" key="3">
    <source>
        <dbReference type="Ensembl" id="ENSXETP00000033970"/>
    </source>
</evidence>
<dbReference type="InterPro" id="IPR029060">
    <property type="entry name" value="PIN-like_dom_sf"/>
</dbReference>
<dbReference type="GeneID" id="116411078"/>
<dbReference type="PANTHER" id="PTHR11081:SF70">
    <property type="entry name" value="FLAP ENDONUCLEASE GEN HOMOLOG 1"/>
    <property type="match status" value="1"/>
</dbReference>
<dbReference type="GO" id="GO:0017108">
    <property type="term" value="F:5'-flap endonuclease activity"/>
    <property type="evidence" value="ECO:0000318"/>
    <property type="project" value="GO_Central"/>
</dbReference>
<dbReference type="OrthoDB" id="2959108at2759"/>
<evidence type="ECO:0000313" key="6">
    <source>
        <dbReference type="Xenbase" id="XB-GENE-29097011"/>
    </source>
</evidence>
<keyword evidence="4" id="KW-1185">Reference proteome</keyword>
<dbReference type="GO" id="GO:0000400">
    <property type="term" value="F:four-way junction DNA binding"/>
    <property type="evidence" value="ECO:0000318"/>
    <property type="project" value="GO_Central"/>
</dbReference>
<reference evidence="3" key="2">
    <citation type="submission" date="2011-06" db="UniProtKB">
        <authorList>
            <consortium name="Ensembl"/>
        </authorList>
    </citation>
    <scope>IDENTIFICATION</scope>
</reference>
<reference evidence="5" key="3">
    <citation type="submission" date="2025-04" db="UniProtKB">
        <authorList>
            <consortium name="RefSeq"/>
        </authorList>
    </citation>
    <scope>IDENTIFICATION</scope>
    <source>
        <strain evidence="5">Nigerian</strain>
        <tissue evidence="5">Liver and blood</tissue>
    </source>
</reference>
<dbReference type="Proteomes" id="UP000008143">
    <property type="component" value="Chromosome 5"/>
</dbReference>
<accession>A0A7D9NKD9</accession>
<dbReference type="AGR" id="Xenbase:XB-GENE-29097011"/>
<dbReference type="PANTHER" id="PTHR11081">
    <property type="entry name" value="FLAP ENDONUCLEASE FAMILY MEMBER"/>
    <property type="match status" value="1"/>
</dbReference>
<dbReference type="KEGG" id="xtr:116411078"/>
<dbReference type="SUPFAM" id="SSF88723">
    <property type="entry name" value="PIN domain-like"/>
    <property type="match status" value="1"/>
</dbReference>
<evidence type="ECO:0000313" key="5">
    <source>
        <dbReference type="RefSeq" id="XP_031758816.1"/>
    </source>
</evidence>
<reference evidence="3" key="1">
    <citation type="journal article" date="2010" name="Science">
        <title>The genome of the Western clawed frog Xenopus tropicalis.</title>
        <authorList>
            <person name="Hellsten U."/>
            <person name="Harland R.M."/>
            <person name="Gilchrist M.J."/>
            <person name="Hendrix D."/>
            <person name="Jurka J."/>
            <person name="Kapitonov V."/>
            <person name="Ovcharenko I."/>
            <person name="Putnam N.H."/>
            <person name="Shu S."/>
            <person name="Taher L."/>
            <person name="Blitz I.L."/>
            <person name="Blumberg B."/>
            <person name="Dichmann D.S."/>
            <person name="Dubchak I."/>
            <person name="Amaya E."/>
            <person name="Detter J.C."/>
            <person name="Fletcher R."/>
            <person name="Gerhard D.S."/>
            <person name="Goodstein D."/>
            <person name="Graves T."/>
            <person name="Grigoriev I.V."/>
            <person name="Grimwood J."/>
            <person name="Kawashima T."/>
            <person name="Lindquist E."/>
            <person name="Lucas S.M."/>
            <person name="Mead P.E."/>
            <person name="Mitros T."/>
            <person name="Ogino H."/>
            <person name="Ohta Y."/>
            <person name="Poliakov A.V."/>
            <person name="Pollet N."/>
            <person name="Robert J."/>
            <person name="Salamov A."/>
            <person name="Sater A.K."/>
            <person name="Schmutz J."/>
            <person name="Terry A."/>
            <person name="Vize P.D."/>
            <person name="Warren W.C."/>
            <person name="Wells D."/>
            <person name="Wills A."/>
            <person name="Wilson R.K."/>
            <person name="Zimmerman L.B."/>
            <person name="Zorn A.M."/>
            <person name="Grainger R."/>
            <person name="Grammer T."/>
            <person name="Khokha M.K."/>
            <person name="Richardson P.M."/>
            <person name="Rokhsar D.S."/>
        </authorList>
    </citation>
    <scope>NUCLEOTIDE SEQUENCE [LARGE SCALE GENOMIC DNA]</scope>
    <source>
        <strain evidence="3">Nigerian</strain>
    </source>
</reference>
<dbReference type="InterPro" id="IPR006086">
    <property type="entry name" value="XPG-I_dom"/>
</dbReference>
<dbReference type="RefSeq" id="XP_031758816.1">
    <property type="nucleotide sequence ID" value="XM_031902956.1"/>
</dbReference>
<evidence type="ECO:0000259" key="1">
    <source>
        <dbReference type="SMART" id="SM00484"/>
    </source>
</evidence>
<dbReference type="Gene3D" id="3.40.50.1010">
    <property type="entry name" value="5'-nuclease"/>
    <property type="match status" value="1"/>
</dbReference>
<dbReference type="OMA" id="PTQLESM"/>
<dbReference type="SMART" id="SM00485">
    <property type="entry name" value="XPGN"/>
    <property type="match status" value="1"/>
</dbReference>
<feature type="domain" description="XPG-I" evidence="1">
    <location>
        <begin position="122"/>
        <end position="186"/>
    </location>
</feature>
<dbReference type="SMART" id="SM00484">
    <property type="entry name" value="XPGI"/>
    <property type="match status" value="1"/>
</dbReference>
<feature type="domain" description="XPG N-terminal" evidence="2">
    <location>
        <begin position="1"/>
        <end position="96"/>
    </location>
</feature>
<protein>
    <submittedName>
        <fullName evidence="3 5">Flap endonuclease GEN homolog 1-like</fullName>
    </submittedName>
</protein>
<dbReference type="AlphaFoldDB" id="A0A7D9NKD9"/>
<gene>
    <name evidence="3 5 6" type="primary">LOC116411078</name>
</gene>
<dbReference type="Ensembl" id="ENSXETT00000033970">
    <property type="protein sequence ID" value="ENSXETP00000033970"/>
    <property type="gene ID" value="ENSXETG00000045739"/>
</dbReference>
<dbReference type="Pfam" id="PF00867">
    <property type="entry name" value="XPG_I"/>
    <property type="match status" value="1"/>
</dbReference>
<evidence type="ECO:0000313" key="4">
    <source>
        <dbReference type="Proteomes" id="UP000008143"/>
    </source>
</evidence>
<dbReference type="Pfam" id="PF00752">
    <property type="entry name" value="XPG_N"/>
    <property type="match status" value="1"/>
</dbReference>
<dbReference type="GeneTree" id="ENSGT00940000159266"/>
<dbReference type="CDD" id="cd09869">
    <property type="entry name" value="PIN_GEN1"/>
    <property type="match status" value="1"/>
</dbReference>
<evidence type="ECO:0000259" key="2">
    <source>
        <dbReference type="SMART" id="SM00485"/>
    </source>
</evidence>
<dbReference type="InterPro" id="IPR006084">
    <property type="entry name" value="XPG/Rad2"/>
</dbReference>
<proteinExistence type="predicted"/>